<evidence type="ECO:0000256" key="7">
    <source>
        <dbReference type="ARBA" id="ARBA00023303"/>
    </source>
</evidence>
<protein>
    <recommendedName>
        <fullName evidence="10">Potassium channel domain-containing protein</fullName>
    </recommendedName>
</protein>
<dbReference type="GO" id="GO:0030322">
    <property type="term" value="P:stabilization of membrane potential"/>
    <property type="evidence" value="ECO:0007669"/>
    <property type="project" value="TreeGrafter"/>
</dbReference>
<dbReference type="AlphaFoldDB" id="A0A0R3UH70"/>
<evidence type="ECO:0000256" key="2">
    <source>
        <dbReference type="ARBA" id="ARBA00022448"/>
    </source>
</evidence>
<keyword evidence="6 9" id="KW-0472">Membrane</keyword>
<keyword evidence="3 8" id="KW-0812">Transmembrane</keyword>
<evidence type="ECO:0000256" key="6">
    <source>
        <dbReference type="ARBA" id="ARBA00023136"/>
    </source>
</evidence>
<feature type="transmembrane region" description="Helical" evidence="9">
    <location>
        <begin position="110"/>
        <end position="132"/>
    </location>
</feature>
<evidence type="ECO:0000313" key="12">
    <source>
        <dbReference type="Proteomes" id="UP000267029"/>
    </source>
</evidence>
<keyword evidence="2 8" id="KW-0813">Transport</keyword>
<feature type="non-terminal residue" evidence="11">
    <location>
        <position position="1"/>
    </location>
</feature>
<reference evidence="11 12" key="1">
    <citation type="submission" date="2018-10" db="EMBL/GenBank/DDBJ databases">
        <authorList>
            <consortium name="Pathogen Informatics"/>
        </authorList>
    </citation>
    <scope>NUCLEOTIDE SEQUENCE [LARGE SCALE GENOMIC DNA]</scope>
</reference>
<dbReference type="PANTHER" id="PTHR11003">
    <property type="entry name" value="POTASSIUM CHANNEL, SUBFAMILY K"/>
    <property type="match status" value="1"/>
</dbReference>
<feature type="transmembrane region" description="Helical" evidence="9">
    <location>
        <begin position="177"/>
        <end position="198"/>
    </location>
</feature>
<sequence length="221" mass="25347">KEDWYVCSPIREERLNDSRNIFCSYRFCCSYSFDLTIRPNFKLVTFLLSSGYGHIVPQTQMGKVFCIFFACIGIPFTLYLSSRVSIAPNNLDLVDELRALQTNSASRARLVHFLCVVVLDAIVTMFLPAYIFMIIEPDWTYIDAIYFCFISLTTIGFGDLVPGGDNSHNPAREFYKIASIVYLLGGTTLLMLLVRVYGEMLEAERRAKRDRLLLENLPSRR</sequence>
<proteinExistence type="inferred from homology"/>
<evidence type="ECO:0000256" key="4">
    <source>
        <dbReference type="ARBA" id="ARBA00022989"/>
    </source>
</evidence>
<dbReference type="Pfam" id="PF07885">
    <property type="entry name" value="Ion_trans_2"/>
    <property type="match status" value="2"/>
</dbReference>
<keyword evidence="4 9" id="KW-1133">Transmembrane helix</keyword>
<feature type="domain" description="Potassium channel" evidence="10">
    <location>
        <begin position="123"/>
        <end position="202"/>
    </location>
</feature>
<dbReference type="OrthoDB" id="297496at2759"/>
<keyword evidence="12" id="KW-1185">Reference proteome</keyword>
<name>A0A0R3UH70_MESCO</name>
<dbReference type="SUPFAM" id="SSF81324">
    <property type="entry name" value="Voltage-gated potassium channels"/>
    <property type="match status" value="1"/>
</dbReference>
<dbReference type="GO" id="GO:0005886">
    <property type="term" value="C:plasma membrane"/>
    <property type="evidence" value="ECO:0007669"/>
    <property type="project" value="TreeGrafter"/>
</dbReference>
<evidence type="ECO:0000256" key="9">
    <source>
        <dbReference type="SAM" id="Phobius"/>
    </source>
</evidence>
<feature type="domain" description="Potassium channel" evidence="10">
    <location>
        <begin position="45"/>
        <end position="84"/>
    </location>
</feature>
<dbReference type="PANTHER" id="PTHR11003:SF291">
    <property type="entry name" value="IP11374P"/>
    <property type="match status" value="1"/>
</dbReference>
<gene>
    <name evidence="11" type="ORF">MCOS_LOCUS6653</name>
</gene>
<dbReference type="EMBL" id="UXSR01005281">
    <property type="protein sequence ID" value="VDD80650.1"/>
    <property type="molecule type" value="Genomic_DNA"/>
</dbReference>
<dbReference type="InterPro" id="IPR013099">
    <property type="entry name" value="K_chnl_dom"/>
</dbReference>
<feature type="transmembrane region" description="Helical" evidence="9">
    <location>
        <begin position="139"/>
        <end position="157"/>
    </location>
</feature>
<comment type="similarity">
    <text evidence="8">Belongs to the two pore domain potassium channel (TC 1.A.1.8) family.</text>
</comment>
<dbReference type="Proteomes" id="UP000267029">
    <property type="component" value="Unassembled WGS sequence"/>
</dbReference>
<evidence type="ECO:0000313" key="11">
    <source>
        <dbReference type="EMBL" id="VDD80650.1"/>
    </source>
</evidence>
<dbReference type="STRING" id="53468.A0A0R3UH70"/>
<comment type="subcellular location">
    <subcellularLocation>
        <location evidence="1">Membrane</location>
        <topology evidence="1">Multi-pass membrane protein</topology>
    </subcellularLocation>
</comment>
<evidence type="ECO:0000256" key="5">
    <source>
        <dbReference type="ARBA" id="ARBA00023065"/>
    </source>
</evidence>
<evidence type="ECO:0000256" key="1">
    <source>
        <dbReference type="ARBA" id="ARBA00004141"/>
    </source>
</evidence>
<evidence type="ECO:0000256" key="8">
    <source>
        <dbReference type="RuleBase" id="RU003857"/>
    </source>
</evidence>
<keyword evidence="7 8" id="KW-0407">Ion channel</keyword>
<dbReference type="PRINTS" id="PR01333">
    <property type="entry name" value="2POREKCHANEL"/>
</dbReference>
<evidence type="ECO:0000259" key="10">
    <source>
        <dbReference type="Pfam" id="PF07885"/>
    </source>
</evidence>
<organism evidence="11 12">
    <name type="scientific">Mesocestoides corti</name>
    <name type="common">Flatworm</name>
    <dbReference type="NCBI Taxonomy" id="53468"/>
    <lineage>
        <taxon>Eukaryota</taxon>
        <taxon>Metazoa</taxon>
        <taxon>Spiralia</taxon>
        <taxon>Lophotrochozoa</taxon>
        <taxon>Platyhelminthes</taxon>
        <taxon>Cestoda</taxon>
        <taxon>Eucestoda</taxon>
        <taxon>Cyclophyllidea</taxon>
        <taxon>Mesocestoididae</taxon>
        <taxon>Mesocestoides</taxon>
    </lineage>
</organism>
<evidence type="ECO:0000256" key="3">
    <source>
        <dbReference type="ARBA" id="ARBA00022692"/>
    </source>
</evidence>
<dbReference type="GO" id="GO:0015271">
    <property type="term" value="F:outward rectifier potassium channel activity"/>
    <property type="evidence" value="ECO:0007669"/>
    <property type="project" value="TreeGrafter"/>
</dbReference>
<keyword evidence="5 8" id="KW-0406">Ion transport</keyword>
<accession>A0A0R3UH70</accession>
<dbReference type="GO" id="GO:0022841">
    <property type="term" value="F:potassium ion leak channel activity"/>
    <property type="evidence" value="ECO:0007669"/>
    <property type="project" value="TreeGrafter"/>
</dbReference>
<dbReference type="InterPro" id="IPR003280">
    <property type="entry name" value="2pore_dom_K_chnl"/>
</dbReference>
<dbReference type="Gene3D" id="1.10.287.70">
    <property type="match status" value="1"/>
</dbReference>
<feature type="transmembrane region" description="Helical" evidence="9">
    <location>
        <begin position="64"/>
        <end position="82"/>
    </location>
</feature>